<dbReference type="SUPFAM" id="SSF55729">
    <property type="entry name" value="Acyl-CoA N-acyltransferases (Nat)"/>
    <property type="match status" value="1"/>
</dbReference>
<dbReference type="CDD" id="cd04301">
    <property type="entry name" value="NAT_SF"/>
    <property type="match status" value="1"/>
</dbReference>
<dbReference type="RefSeq" id="WP_043572629.1">
    <property type="nucleotide sequence ID" value="NZ_CP142381.1"/>
</dbReference>
<dbReference type="PROSITE" id="PS51186">
    <property type="entry name" value="GNAT"/>
    <property type="match status" value="1"/>
</dbReference>
<dbReference type="InterPro" id="IPR016181">
    <property type="entry name" value="Acyl_CoA_acyltransferase"/>
</dbReference>
<keyword evidence="5" id="KW-1185">Reference proteome</keyword>
<dbReference type="GeneID" id="89685889"/>
<organism evidence="4 5">
    <name type="scientific">Chromobacterium subtsugae</name>
    <dbReference type="NCBI Taxonomy" id="251747"/>
    <lineage>
        <taxon>Bacteria</taxon>
        <taxon>Pseudomonadati</taxon>
        <taxon>Pseudomonadota</taxon>
        <taxon>Betaproteobacteria</taxon>
        <taxon>Neisseriales</taxon>
        <taxon>Chromobacteriaceae</taxon>
        <taxon>Chromobacterium</taxon>
    </lineage>
</organism>
<dbReference type="Gene3D" id="3.40.630.30">
    <property type="match status" value="1"/>
</dbReference>
<sequence>MFTIRPLTETDSIDALTALLHRAYAQLGAMGLPYTAVSQSAEVTRRRIAGGHCLLAWHRDELIGTVTVHHPLPASSCPQFRQPDGAVLVQLAVAPDCQGLGLGERLIAAAEAWAQAQGYRAIRLDTAVEAHHLVSRYLRRGYRMEAPLQWPDKPYRSVVMEKRLEPMAGADTPNRYCTATE</sequence>
<accession>A0ABS7FKV9</accession>
<comment type="caution">
    <text evidence="4">The sequence shown here is derived from an EMBL/GenBank/DDBJ whole genome shotgun (WGS) entry which is preliminary data.</text>
</comment>
<dbReference type="PANTHER" id="PTHR43877:SF2">
    <property type="entry name" value="AMINOALKYLPHOSPHONATE N-ACETYLTRANSFERASE-RELATED"/>
    <property type="match status" value="1"/>
</dbReference>
<keyword evidence="1" id="KW-0808">Transferase</keyword>
<dbReference type="Pfam" id="PF00583">
    <property type="entry name" value="Acetyltransf_1"/>
    <property type="match status" value="1"/>
</dbReference>
<dbReference type="PANTHER" id="PTHR43877">
    <property type="entry name" value="AMINOALKYLPHOSPHONATE N-ACETYLTRANSFERASE-RELATED-RELATED"/>
    <property type="match status" value="1"/>
</dbReference>
<evidence type="ECO:0000313" key="5">
    <source>
        <dbReference type="Proteomes" id="UP000711178"/>
    </source>
</evidence>
<evidence type="ECO:0000256" key="2">
    <source>
        <dbReference type="ARBA" id="ARBA00023315"/>
    </source>
</evidence>
<dbReference type="InterPro" id="IPR050832">
    <property type="entry name" value="Bact_Acetyltransf"/>
</dbReference>
<keyword evidence="2" id="KW-0012">Acyltransferase</keyword>
<dbReference type="InterPro" id="IPR000182">
    <property type="entry name" value="GNAT_dom"/>
</dbReference>
<proteinExistence type="predicted"/>
<name>A0ABS7FKV9_9NEIS</name>
<dbReference type="EMBL" id="JAHDTB010000048">
    <property type="protein sequence ID" value="MBW8290371.1"/>
    <property type="molecule type" value="Genomic_DNA"/>
</dbReference>
<evidence type="ECO:0000259" key="3">
    <source>
        <dbReference type="PROSITE" id="PS51186"/>
    </source>
</evidence>
<evidence type="ECO:0000313" key="4">
    <source>
        <dbReference type="EMBL" id="MBW8290371.1"/>
    </source>
</evidence>
<protein>
    <submittedName>
        <fullName evidence="4">GNAT family N-acetyltransferase</fullName>
    </submittedName>
</protein>
<dbReference type="Proteomes" id="UP000711178">
    <property type="component" value="Unassembled WGS sequence"/>
</dbReference>
<reference evidence="4 5" key="1">
    <citation type="submission" date="2021-05" db="EMBL/GenBank/DDBJ databases">
        <title>Draft Whole Genome Sequencing Of Biosensor Chromobacterium violaceum Strain CV026 Reveals A Regulatory RNA In Chromobacterium violaceum Phenotype Regulatory Network.</title>
        <authorList>
            <person name="Hong K.W."/>
            <person name="Chan K.G."/>
            <person name="Chang C.-Y."/>
        </authorList>
    </citation>
    <scope>NUCLEOTIDE SEQUENCE [LARGE SCALE GENOMIC DNA]</scope>
    <source>
        <strain evidence="4 5">ATCC 31532</strain>
    </source>
</reference>
<gene>
    <name evidence="4" type="ORF">KIF53_22290</name>
</gene>
<feature type="domain" description="N-acetyltransferase" evidence="3">
    <location>
        <begin position="2"/>
        <end position="165"/>
    </location>
</feature>
<evidence type="ECO:0000256" key="1">
    <source>
        <dbReference type="ARBA" id="ARBA00022679"/>
    </source>
</evidence>